<proteinExistence type="predicted"/>
<protein>
    <submittedName>
        <fullName evidence="1">Uncharacterized protein</fullName>
    </submittedName>
</protein>
<dbReference type="EMBL" id="JASBWT010000007">
    <property type="protein sequence ID" value="KAJ9103213.1"/>
    <property type="molecule type" value="Genomic_DNA"/>
</dbReference>
<name>A0ACC2VVJ5_9TREE</name>
<gene>
    <name evidence="1" type="ORF">QFC21_002636</name>
</gene>
<dbReference type="Proteomes" id="UP001227268">
    <property type="component" value="Unassembled WGS sequence"/>
</dbReference>
<evidence type="ECO:0000313" key="2">
    <source>
        <dbReference type="Proteomes" id="UP001227268"/>
    </source>
</evidence>
<accession>A0ACC2VVJ5</accession>
<evidence type="ECO:0000313" key="1">
    <source>
        <dbReference type="EMBL" id="KAJ9103213.1"/>
    </source>
</evidence>
<reference evidence="1" key="1">
    <citation type="submission" date="2023-04" db="EMBL/GenBank/DDBJ databases">
        <title>Draft Genome sequencing of Naganishia species isolated from polar environments using Oxford Nanopore Technology.</title>
        <authorList>
            <person name="Leo P."/>
            <person name="Venkateswaran K."/>
        </authorList>
    </citation>
    <scope>NUCLEOTIDE SEQUENCE</scope>
    <source>
        <strain evidence="1">MNA-CCFEE 5423</strain>
    </source>
</reference>
<keyword evidence="2" id="KW-1185">Reference proteome</keyword>
<comment type="caution">
    <text evidence="1">The sequence shown here is derived from an EMBL/GenBank/DDBJ whole genome shotgun (WGS) entry which is preliminary data.</text>
</comment>
<organism evidence="1 2">
    <name type="scientific">Naganishia friedmannii</name>
    <dbReference type="NCBI Taxonomy" id="89922"/>
    <lineage>
        <taxon>Eukaryota</taxon>
        <taxon>Fungi</taxon>
        <taxon>Dikarya</taxon>
        <taxon>Basidiomycota</taxon>
        <taxon>Agaricomycotina</taxon>
        <taxon>Tremellomycetes</taxon>
        <taxon>Filobasidiales</taxon>
        <taxon>Filobasidiaceae</taxon>
        <taxon>Naganishia</taxon>
    </lineage>
</organism>
<sequence>MATRRGRRSVIDLTVSGSPPDGPRPLIATASIAPRRRLRDGSHSSRSSTATTQDVVGNIANASGSGSGSGAVASGRRRIADRQGNSSGQGSTSSESRSGPSDRPRKTVPRPQKRARLTPNTGGEQRRNSSSVARGTSDTTGMMMSPRAVSARSNHQPARAPTITDFEADSSDETARETNLASAETVIVPETDDEVDDNDDDKTDTVTVNADTSDIEFQQYDFVDDSDADSPSVPLRYAARRAGGGGAAAAAEDTEVDELAGVGDDDGGVDDFEIVSPITTAKILKDTNGSKNRFGHDHALDMSKGKGRAIVEDAPGEPLENLLASFECPICFMPPAQAVLTPCGHIMCGKCLFDTLKSQAIRDGKRPNPVGQYPITRAPNARRKTKREIELEKSRPPLKGRLLTGSCPVCRKELEGGFGTVAGEGGVKSLEIRTLTEL</sequence>